<sequence length="276" mass="30644">MAEQDQLSNALDLMRRLPPSQLETNLGGLIDLVPDLVSDLLSAIDQPIKIAYDSTAKKDYLLCDYNRDADSYRSPWSNKYDPPLPDGVLPPPPIRELEESFNNAFNVYRDLYYEGGVSSVYLWESEDGFSGIVLIKKTSDQTKAGIPMKGTWDSINVFEVINKGKTAADYRLTTTVMLTIETSDEKSGTYSLCGNMTRQEAREDQPVNKEKTHLINVGSFIEDVEGKVRTSMNTVYFGKTKDIVNDLRVAKGVSQAAKAKAAQEDIAKGAAQKPKK</sequence>
<comment type="subcellular location">
    <subcellularLocation>
        <location evidence="1 7">Cytoplasm</location>
        <location evidence="1 7">Cytoskeleton</location>
    </subcellularLocation>
</comment>
<evidence type="ECO:0000256" key="3">
    <source>
        <dbReference type="ARBA" id="ARBA00022467"/>
    </source>
</evidence>
<evidence type="ECO:0000256" key="6">
    <source>
        <dbReference type="ARBA" id="ARBA00023212"/>
    </source>
</evidence>
<comment type="subunit">
    <text evidence="7">Heterodimer of an alpha and a beta subunit.</text>
</comment>
<dbReference type="InterPro" id="IPR001698">
    <property type="entry name" value="CAPZB"/>
</dbReference>
<keyword evidence="3 7" id="KW-0117">Actin capping</keyword>
<dbReference type="FunFam" id="1.20.58.570:FF:000001">
    <property type="entry name" value="F-actin-capping protein subunit beta"/>
    <property type="match status" value="1"/>
</dbReference>
<evidence type="ECO:0000256" key="5">
    <source>
        <dbReference type="ARBA" id="ARBA00023203"/>
    </source>
</evidence>
<protein>
    <recommendedName>
        <fullName evidence="7">F-actin-capping protein subunit beta</fullName>
    </recommendedName>
</protein>
<dbReference type="PANTHER" id="PTHR10619:SF0">
    <property type="entry name" value="F-ACTIN-CAPPING PROTEIN SUBUNIT BETA ISOFORMS 1 AND 2"/>
    <property type="match status" value="1"/>
</dbReference>
<reference evidence="8" key="1">
    <citation type="journal article" date="2020" name="J. Eukaryot. Microbiol.">
        <title>De novo Sequencing, Assembly and Annotation of the Transcriptome for the Free-Living Testate Amoeba Arcella intermedia.</title>
        <authorList>
            <person name="Ribeiro G.M."/>
            <person name="Porfirio-Sousa A.L."/>
            <person name="Maurer-Alcala X.X."/>
            <person name="Katz L.A."/>
            <person name="Lahr D.J.G."/>
        </authorList>
    </citation>
    <scope>NUCLEOTIDE SEQUENCE</scope>
</reference>
<dbReference type="InterPro" id="IPR042276">
    <property type="entry name" value="CapZ_alpha/beta_2"/>
</dbReference>
<dbReference type="SUPFAM" id="SSF90096">
    <property type="entry name" value="Subunits of heterodimeric actin filament capping protein Capz"/>
    <property type="match status" value="1"/>
</dbReference>
<comment type="similarity">
    <text evidence="2 7">Belongs to the F-actin-capping protein beta subunit family.</text>
</comment>
<organism evidence="8">
    <name type="scientific">Arcella intermedia</name>
    <dbReference type="NCBI Taxonomy" id="1963864"/>
    <lineage>
        <taxon>Eukaryota</taxon>
        <taxon>Amoebozoa</taxon>
        <taxon>Tubulinea</taxon>
        <taxon>Elardia</taxon>
        <taxon>Arcellinida</taxon>
        <taxon>Sphaerothecina</taxon>
        <taxon>Arcellidae</taxon>
        <taxon>Arcella</taxon>
    </lineage>
</organism>
<keyword evidence="4 7" id="KW-0963">Cytoplasm</keyword>
<evidence type="ECO:0000256" key="2">
    <source>
        <dbReference type="ARBA" id="ARBA00006039"/>
    </source>
</evidence>
<proteinExistence type="inferred from homology"/>
<dbReference type="Gene3D" id="1.20.58.570">
    <property type="match status" value="1"/>
</dbReference>
<evidence type="ECO:0000256" key="1">
    <source>
        <dbReference type="ARBA" id="ARBA00004245"/>
    </source>
</evidence>
<evidence type="ECO:0000313" key="8">
    <source>
        <dbReference type="EMBL" id="NDV34984.1"/>
    </source>
</evidence>
<keyword evidence="6 7" id="KW-0206">Cytoskeleton</keyword>
<dbReference type="AlphaFoldDB" id="A0A6B2LDA8"/>
<evidence type="ECO:0000256" key="4">
    <source>
        <dbReference type="ARBA" id="ARBA00022490"/>
    </source>
</evidence>
<name>A0A6B2LDA8_9EUKA</name>
<comment type="function">
    <text evidence="7">F-actin-capping proteins bind in a Ca(2+)-independent manner to the fast growing ends of actin filaments (barbed end) thereby blocking the exchange of subunits at these ends. Unlike other capping proteins (such as gelsolin and severin), these proteins do not sever actin filaments.</text>
</comment>
<dbReference type="GO" id="GO:0008290">
    <property type="term" value="C:F-actin capping protein complex"/>
    <property type="evidence" value="ECO:0007669"/>
    <property type="project" value="UniProtKB-UniRule"/>
</dbReference>
<dbReference type="PANTHER" id="PTHR10619">
    <property type="entry name" value="F-ACTIN-CAPPING PROTEIN SUBUNIT BETA"/>
    <property type="match status" value="1"/>
</dbReference>
<evidence type="ECO:0000256" key="7">
    <source>
        <dbReference type="RuleBase" id="RU365078"/>
    </source>
</evidence>
<dbReference type="Pfam" id="PF01115">
    <property type="entry name" value="F_actin_cap_B"/>
    <property type="match status" value="1"/>
</dbReference>
<dbReference type="GO" id="GO:0000902">
    <property type="term" value="P:cell morphogenesis"/>
    <property type="evidence" value="ECO:0007669"/>
    <property type="project" value="TreeGrafter"/>
</dbReference>
<dbReference type="InterPro" id="IPR043175">
    <property type="entry name" value="CAPZB_N"/>
</dbReference>
<dbReference type="PRINTS" id="PR00192">
    <property type="entry name" value="FACTINCAPB"/>
</dbReference>
<dbReference type="GO" id="GO:0030036">
    <property type="term" value="P:actin cytoskeleton organization"/>
    <property type="evidence" value="ECO:0007669"/>
    <property type="project" value="InterPro"/>
</dbReference>
<dbReference type="InterPro" id="IPR037282">
    <property type="entry name" value="CapZ_alpha/beta"/>
</dbReference>
<dbReference type="PROSITE" id="PS00231">
    <property type="entry name" value="F_ACTIN_CAPPING_BETA"/>
    <property type="match status" value="1"/>
</dbReference>
<dbReference type="GO" id="GO:0051016">
    <property type="term" value="P:barbed-end actin filament capping"/>
    <property type="evidence" value="ECO:0007669"/>
    <property type="project" value="UniProtKB-UniRule"/>
</dbReference>
<dbReference type="EMBL" id="GIBP01006015">
    <property type="protein sequence ID" value="NDV34984.1"/>
    <property type="molecule type" value="Transcribed_RNA"/>
</dbReference>
<accession>A0A6B2LDA8</accession>
<dbReference type="GO" id="GO:0051015">
    <property type="term" value="F:actin filament binding"/>
    <property type="evidence" value="ECO:0007669"/>
    <property type="project" value="TreeGrafter"/>
</dbReference>
<keyword evidence="5 7" id="KW-0009">Actin-binding</keyword>
<dbReference type="Gene3D" id="3.90.1150.210">
    <property type="entry name" value="F-actin capping protein, beta subunit"/>
    <property type="match status" value="1"/>
</dbReference>
<dbReference type="InterPro" id="IPR019771">
    <property type="entry name" value="F-actin_capping_bsu_CS"/>
</dbReference>
<dbReference type="GO" id="GO:0005737">
    <property type="term" value="C:cytoplasm"/>
    <property type="evidence" value="ECO:0007669"/>
    <property type="project" value="InterPro"/>
</dbReference>